<dbReference type="GO" id="GO:2001190">
    <property type="term" value="P:positive regulation of T cell activation via T cell receptor contact with antigen bound to MHC molecule on antigen presenting cell"/>
    <property type="evidence" value="ECO:0007669"/>
    <property type="project" value="Ensembl"/>
</dbReference>
<evidence type="ECO:0000256" key="13">
    <source>
        <dbReference type="ARBA" id="ARBA00023228"/>
    </source>
</evidence>
<dbReference type="PANTHER" id="PTHR19944">
    <property type="entry name" value="MHC CLASS II-RELATED"/>
    <property type="match status" value="1"/>
</dbReference>
<feature type="domain" description="Ig-like" evidence="18">
    <location>
        <begin position="225"/>
        <end position="331"/>
    </location>
</feature>
<feature type="chain" id="PRO_5044661136" evidence="17">
    <location>
        <begin position="32"/>
        <end position="374"/>
    </location>
</feature>
<evidence type="ECO:0000256" key="9">
    <source>
        <dbReference type="ARBA" id="ARBA00023136"/>
    </source>
</evidence>
<sequence>MWCEAMDREQRRGAALLGLLQLLWLLPSSQTAPEAPAPSWQDELQNHTFLHTMYCQNWSPSVGLLEAYDGDQLFSFDFNQNTRVPRLPEFADWTQKPGDTSTIFFEKAFCRAMIQEIGPILEGHIPVSRGGFIAHVESACLLDDDGTPKDFAYCVSFNKDLLTCWDSEEGKMAPHEFGALNFLAKYLSDYLNQQEPLIQRLSNGLQDCAARTQSFWGSLTHRTRPPTVQVAKTTPFNTKEHVMLACYVWGFYPADVIISWRKNGQPVPPHSSAPKMAQPNGDWTYQTVSYLATTPSYGDTYTCVVEHIGAPEPVCEDWTAGLSPMQTVKVSVSAVTLGLGFIIFSLGLLSWRRAGPSGYILLPGDSYPEGQHVN</sequence>
<evidence type="ECO:0000256" key="12">
    <source>
        <dbReference type="ARBA" id="ARBA00023182"/>
    </source>
</evidence>
<proteinExistence type="inferred from homology"/>
<keyword evidence="6" id="KW-0391">Immunity</keyword>
<evidence type="ECO:0000256" key="10">
    <source>
        <dbReference type="ARBA" id="ARBA00023157"/>
    </source>
</evidence>
<dbReference type="Gene3D" id="2.60.40.10">
    <property type="entry name" value="Immunoglobulins"/>
    <property type="match status" value="1"/>
</dbReference>
<evidence type="ECO:0000256" key="1">
    <source>
        <dbReference type="ARBA" id="ARBA00004352"/>
    </source>
</evidence>
<keyword evidence="10" id="KW-1015">Disulfide bond</keyword>
<dbReference type="GeneTree" id="ENSGT00940000160381"/>
<dbReference type="GO" id="GO:0023026">
    <property type="term" value="F:MHC class II protein complex binding"/>
    <property type="evidence" value="ECO:0007669"/>
    <property type="project" value="Ensembl"/>
</dbReference>
<evidence type="ECO:0000256" key="7">
    <source>
        <dbReference type="ARBA" id="ARBA00022989"/>
    </source>
</evidence>
<dbReference type="GO" id="GO:0005765">
    <property type="term" value="C:lysosomal membrane"/>
    <property type="evidence" value="ECO:0007669"/>
    <property type="project" value="UniProtKB-SubCell"/>
</dbReference>
<dbReference type="GO" id="GO:0019886">
    <property type="term" value="P:antigen processing and presentation of exogenous peptide antigen via MHC class II"/>
    <property type="evidence" value="ECO:0007669"/>
    <property type="project" value="Ensembl"/>
</dbReference>
<protein>
    <submittedName>
        <fullName evidence="19">Major histocompatibility complex, class II, DM beta</fullName>
    </submittedName>
</protein>
<dbReference type="Pfam" id="PF07654">
    <property type="entry name" value="C1-set"/>
    <property type="match status" value="1"/>
</dbReference>
<dbReference type="InterPro" id="IPR036179">
    <property type="entry name" value="Ig-like_dom_sf"/>
</dbReference>
<evidence type="ECO:0000256" key="8">
    <source>
        <dbReference type="ARBA" id="ARBA00023130"/>
    </source>
</evidence>
<dbReference type="GO" id="GO:0002503">
    <property type="term" value="P:peptide antigen assembly with MHC class II protein complex"/>
    <property type="evidence" value="ECO:0007669"/>
    <property type="project" value="Ensembl"/>
</dbReference>
<comment type="similarity">
    <text evidence="2 15">Belongs to the MHC class II family.</text>
</comment>
<dbReference type="CDD" id="cd21002">
    <property type="entry name" value="IgC1_MHC_II_beta_HLA-DM"/>
    <property type="match status" value="1"/>
</dbReference>
<keyword evidence="13" id="KW-0458">Lysosome</keyword>
<dbReference type="Ensembl" id="ENSAMET00000032729.1">
    <property type="protein sequence ID" value="ENSAMEP00000022804.1"/>
    <property type="gene ID" value="ENSAMEG00000001952.2"/>
</dbReference>
<dbReference type="AlphaFoldDB" id="A0A7N5KKN6"/>
<dbReference type="GO" id="GO:0002250">
    <property type="term" value="P:adaptive immune response"/>
    <property type="evidence" value="ECO:0007669"/>
    <property type="project" value="UniProtKB-KW"/>
</dbReference>
<dbReference type="Gene3D" id="3.10.320.10">
    <property type="entry name" value="Class II Histocompatibility Antigen, M Beta Chain, Chain B, domain 1"/>
    <property type="match status" value="2"/>
</dbReference>
<evidence type="ECO:0000256" key="2">
    <source>
        <dbReference type="ARBA" id="ARBA00007394"/>
    </source>
</evidence>
<keyword evidence="5" id="KW-0967">Endosome</keyword>
<dbReference type="SMART" id="SM00920">
    <property type="entry name" value="MHC_II_alpha"/>
    <property type="match status" value="1"/>
</dbReference>
<dbReference type="InterPro" id="IPR007110">
    <property type="entry name" value="Ig-like_dom"/>
</dbReference>
<keyword evidence="7 16" id="KW-1133">Transmembrane helix</keyword>
<keyword evidence="11" id="KW-0325">Glycoprotein</keyword>
<feature type="signal peptide" evidence="17">
    <location>
        <begin position="1"/>
        <end position="31"/>
    </location>
</feature>
<dbReference type="InterPro" id="IPR014745">
    <property type="entry name" value="MHC_II_a/b_N"/>
</dbReference>
<dbReference type="PROSITE" id="PS50835">
    <property type="entry name" value="IG_LIKE"/>
    <property type="match status" value="1"/>
</dbReference>
<name>A0A7N5KKN6_AILME</name>
<dbReference type="InterPro" id="IPR003006">
    <property type="entry name" value="Ig/MHC_CS"/>
</dbReference>
<dbReference type="PANTHER" id="PTHR19944:SF65">
    <property type="entry name" value="HLA CLASS II HISTOCOMPATIBILITY ANTIGEN, DM BETA CHAIN"/>
    <property type="match status" value="1"/>
</dbReference>
<gene>
    <name evidence="19" type="primary">HLA-DMB</name>
</gene>
<dbReference type="InterPro" id="IPR000353">
    <property type="entry name" value="MHC_II_b_N"/>
</dbReference>
<evidence type="ECO:0000256" key="6">
    <source>
        <dbReference type="ARBA" id="ARBA00022859"/>
    </source>
</evidence>
<evidence type="ECO:0000256" key="11">
    <source>
        <dbReference type="ARBA" id="ARBA00023180"/>
    </source>
</evidence>
<evidence type="ECO:0000256" key="3">
    <source>
        <dbReference type="ARBA" id="ARBA00022692"/>
    </source>
</evidence>
<dbReference type="Pfam" id="PF00993">
    <property type="entry name" value="MHC_II_alpha"/>
    <property type="match status" value="1"/>
</dbReference>
<keyword evidence="3 16" id="KW-0812">Transmembrane</keyword>
<dbReference type="InterPro" id="IPR011162">
    <property type="entry name" value="MHC_I/II-like_Ag-recog"/>
</dbReference>
<keyword evidence="9 16" id="KW-0472">Membrane</keyword>
<dbReference type="SMART" id="SM00407">
    <property type="entry name" value="IGc1"/>
    <property type="match status" value="1"/>
</dbReference>
<keyword evidence="20" id="KW-1185">Reference proteome</keyword>
<dbReference type="GO" id="GO:0042613">
    <property type="term" value="C:MHC class II protein complex"/>
    <property type="evidence" value="ECO:0007669"/>
    <property type="project" value="UniProtKB-KW"/>
</dbReference>
<reference evidence="19 20" key="1">
    <citation type="journal article" date="2010" name="Nature">
        <title>The sequence and de novo assembly of the giant panda genome.</title>
        <authorList>
            <person name="Li R."/>
            <person name="Fan W."/>
            <person name="Tian G."/>
            <person name="Zhu H."/>
            <person name="He L."/>
            <person name="Cai J."/>
            <person name="Huang Q."/>
            <person name="Cai Q."/>
            <person name="Li B."/>
            <person name="Bai Y."/>
            <person name="Zhang Z."/>
            <person name="Zhang Y."/>
            <person name="Wang W."/>
            <person name="Li J."/>
            <person name="Wei F."/>
            <person name="Li H."/>
            <person name="Jian M."/>
            <person name="Li J."/>
            <person name="Zhang Z."/>
            <person name="Nielsen R."/>
            <person name="Li D."/>
            <person name="Gu W."/>
            <person name="Yang Z."/>
            <person name="Xuan Z."/>
            <person name="Ryder O.A."/>
            <person name="Leung F.C."/>
            <person name="Zhou Y."/>
            <person name="Cao J."/>
            <person name="Sun X."/>
            <person name="Fu Y."/>
            <person name="Fang X."/>
            <person name="Guo X."/>
            <person name="Wang B."/>
            <person name="Hou R."/>
            <person name="Shen F."/>
            <person name="Mu B."/>
            <person name="Ni P."/>
            <person name="Lin R."/>
            <person name="Qian W."/>
            <person name="Wang G."/>
            <person name="Yu C."/>
            <person name="Nie W."/>
            <person name="Wang J."/>
            <person name="Wu Z."/>
            <person name="Liang H."/>
            <person name="Min J."/>
            <person name="Wu Q."/>
            <person name="Cheng S."/>
            <person name="Ruan J."/>
            <person name="Wang M."/>
            <person name="Shi Z."/>
            <person name="Wen M."/>
            <person name="Liu B."/>
            <person name="Ren X."/>
            <person name="Zheng H."/>
            <person name="Dong D."/>
            <person name="Cook K."/>
            <person name="Shan G."/>
            <person name="Zhang H."/>
            <person name="Kosiol C."/>
            <person name="Xie X."/>
            <person name="Lu Z."/>
            <person name="Zheng H."/>
            <person name="Li Y."/>
            <person name="Steiner C.C."/>
            <person name="Lam T.T."/>
            <person name="Lin S."/>
            <person name="Zhang Q."/>
            <person name="Li G."/>
            <person name="Tian J."/>
            <person name="Gong T."/>
            <person name="Liu H."/>
            <person name="Zhang D."/>
            <person name="Fang L."/>
            <person name="Ye C."/>
            <person name="Zhang J."/>
            <person name="Hu W."/>
            <person name="Xu A."/>
            <person name="Ren Y."/>
            <person name="Zhang G."/>
            <person name="Bruford M.W."/>
            <person name="Li Q."/>
            <person name="Ma L."/>
            <person name="Guo Y."/>
            <person name="An N."/>
            <person name="Hu Y."/>
            <person name="Zheng Y."/>
            <person name="Shi Y."/>
            <person name="Li Z."/>
            <person name="Liu Q."/>
            <person name="Chen Y."/>
            <person name="Zhao J."/>
            <person name="Qu N."/>
            <person name="Zhao S."/>
            <person name="Tian F."/>
            <person name="Wang X."/>
            <person name="Wang H."/>
            <person name="Xu L."/>
            <person name="Liu X."/>
            <person name="Vinar T."/>
            <person name="Wang Y."/>
            <person name="Lam T.W."/>
            <person name="Yiu S.M."/>
            <person name="Liu S."/>
            <person name="Zhang H."/>
            <person name="Li D."/>
            <person name="Huang Y."/>
            <person name="Wang X."/>
            <person name="Yang G."/>
            <person name="Jiang Z."/>
            <person name="Wang J."/>
            <person name="Qin N."/>
            <person name="Li L."/>
            <person name="Li J."/>
            <person name="Bolund L."/>
            <person name="Kristiansen K."/>
            <person name="Wong G.K."/>
            <person name="Olson M."/>
            <person name="Zhang X."/>
            <person name="Li S."/>
            <person name="Yang H."/>
            <person name="Wang J."/>
            <person name="Wang J."/>
        </authorList>
    </citation>
    <scope>NUCLEOTIDE SEQUENCE [LARGE SCALE GENOMIC DNA]</scope>
</reference>
<keyword evidence="4 17" id="KW-0732">Signal</keyword>
<dbReference type="InterPro" id="IPR013783">
    <property type="entry name" value="Ig-like_fold"/>
</dbReference>
<dbReference type="SMART" id="SM00921">
    <property type="entry name" value="MHC_II_beta"/>
    <property type="match status" value="1"/>
</dbReference>
<dbReference type="Pfam" id="PF00969">
    <property type="entry name" value="MHC_II_beta"/>
    <property type="match status" value="1"/>
</dbReference>
<dbReference type="InterPro" id="IPR001003">
    <property type="entry name" value="MHC_II_a_N"/>
</dbReference>
<reference evidence="19" key="2">
    <citation type="submission" date="2025-05" db="UniProtKB">
        <authorList>
            <consortium name="Ensembl"/>
        </authorList>
    </citation>
    <scope>IDENTIFICATION</scope>
</reference>
<feature type="transmembrane region" description="Helical" evidence="16">
    <location>
        <begin position="330"/>
        <end position="351"/>
    </location>
</feature>
<keyword evidence="8" id="KW-1064">Adaptive immunity</keyword>
<evidence type="ECO:0000256" key="15">
    <source>
        <dbReference type="RuleBase" id="RU004238"/>
    </source>
</evidence>
<dbReference type="PROSITE" id="PS00290">
    <property type="entry name" value="IG_MHC"/>
    <property type="match status" value="1"/>
</dbReference>
<dbReference type="SUPFAM" id="SSF54452">
    <property type="entry name" value="MHC antigen-recognition domain"/>
    <property type="match status" value="2"/>
</dbReference>
<evidence type="ECO:0000256" key="16">
    <source>
        <dbReference type="SAM" id="Phobius"/>
    </source>
</evidence>
<evidence type="ECO:0000313" key="20">
    <source>
        <dbReference type="Proteomes" id="UP000008912"/>
    </source>
</evidence>
<organism evidence="19 20">
    <name type="scientific">Ailuropoda melanoleuca</name>
    <name type="common">Giant panda</name>
    <dbReference type="NCBI Taxonomy" id="9646"/>
    <lineage>
        <taxon>Eukaryota</taxon>
        <taxon>Metazoa</taxon>
        <taxon>Chordata</taxon>
        <taxon>Craniata</taxon>
        <taxon>Vertebrata</taxon>
        <taxon>Euteleostomi</taxon>
        <taxon>Mammalia</taxon>
        <taxon>Eutheria</taxon>
        <taxon>Laurasiatheria</taxon>
        <taxon>Carnivora</taxon>
        <taxon>Caniformia</taxon>
        <taxon>Ursidae</taxon>
        <taxon>Ailuropoda</taxon>
    </lineage>
</organism>
<dbReference type="SUPFAM" id="SSF48726">
    <property type="entry name" value="Immunoglobulin"/>
    <property type="match status" value="1"/>
</dbReference>
<evidence type="ECO:0000259" key="18">
    <source>
        <dbReference type="PROSITE" id="PS50835"/>
    </source>
</evidence>
<evidence type="ECO:0000256" key="17">
    <source>
        <dbReference type="SAM" id="SignalP"/>
    </source>
</evidence>
<dbReference type="FunFam" id="2.60.40.10:FF:000968">
    <property type="entry name" value="MHC class II H2-M beta 2 chain"/>
    <property type="match status" value="1"/>
</dbReference>
<keyword evidence="12" id="KW-0491">MHC II</keyword>
<dbReference type="InterPro" id="IPR050160">
    <property type="entry name" value="MHC/Immunoglobulin"/>
</dbReference>
<dbReference type="GO" id="GO:0042102">
    <property type="term" value="P:positive regulation of T cell proliferation"/>
    <property type="evidence" value="ECO:0007669"/>
    <property type="project" value="Ensembl"/>
</dbReference>
<dbReference type="Ensembl" id="ENSAMET00000032361.1">
    <property type="protein sequence ID" value="ENSAMEP00000041720.1"/>
    <property type="gene ID" value="ENSAMEG00000001952.2"/>
</dbReference>
<dbReference type="Proteomes" id="UP000008912">
    <property type="component" value="Unassembled WGS sequence"/>
</dbReference>
<evidence type="ECO:0000256" key="5">
    <source>
        <dbReference type="ARBA" id="ARBA00022753"/>
    </source>
</evidence>
<comment type="subcellular location">
    <subcellularLocation>
        <location evidence="14">Late endosome membrane</location>
        <topology evidence="14">Single-pass type I membrane protein</topology>
    </subcellularLocation>
    <subcellularLocation>
        <location evidence="1">Lysosome membrane</location>
        <topology evidence="1">Single-pass type I membrane protein</topology>
    </subcellularLocation>
</comment>
<evidence type="ECO:0000313" key="19">
    <source>
        <dbReference type="Ensembl" id="ENSAMEP00000041720.1"/>
    </source>
</evidence>
<dbReference type="GO" id="GO:0031902">
    <property type="term" value="C:late endosome membrane"/>
    <property type="evidence" value="ECO:0007669"/>
    <property type="project" value="UniProtKB-SubCell"/>
</dbReference>
<dbReference type="InterPro" id="IPR003597">
    <property type="entry name" value="Ig_C1-set"/>
</dbReference>
<evidence type="ECO:0000256" key="14">
    <source>
        <dbReference type="ARBA" id="ARBA00037817"/>
    </source>
</evidence>
<accession>A0A7N5KKN6</accession>
<evidence type="ECO:0000256" key="4">
    <source>
        <dbReference type="ARBA" id="ARBA00022729"/>
    </source>
</evidence>